<dbReference type="InterPro" id="IPR008928">
    <property type="entry name" value="6-hairpin_glycosidase_sf"/>
</dbReference>
<evidence type="ECO:0000259" key="1">
    <source>
        <dbReference type="Pfam" id="PF22422"/>
    </source>
</evidence>
<accession>A0ABW5YAE1</accession>
<dbReference type="EMBL" id="JBHUPD010000001">
    <property type="protein sequence ID" value="MFD2872307.1"/>
    <property type="molecule type" value="Genomic_DNA"/>
</dbReference>
<dbReference type="InterPro" id="IPR054491">
    <property type="entry name" value="MGH1-like_GH"/>
</dbReference>
<dbReference type="InterPro" id="IPR012341">
    <property type="entry name" value="6hp_glycosidase-like_sf"/>
</dbReference>
<evidence type="ECO:0000313" key="2">
    <source>
        <dbReference type="EMBL" id="MFD2872307.1"/>
    </source>
</evidence>
<sequence length="631" mass="73533">MPGKIQYYMGATNYLLYNVLKHVNKFGHCAVYVILVFTASLSYGQNTVYTTELYRLKNEAKVKLAGHIDQFNAYKNRPAPDGPYNQTNNKDFLLANVPLFLSSDSTISKVYDYRFWMISKHLKQYHDPYDGKDYWVVTEFFGVMPWASLSGAITCPAGQQFYDVRWLRDDRFLKSYADYFMKGSASKLNQRENGNFLTYLSRPESVHFSSWMINGVDAFLKIHPDNWWLHQELPYLEKHQRIWDSLFMVKSTGAKTAGLYKILDLYDGMEFSLSAVEGLIHSKGAYSLYTPDTWRNYYLGWGTTGNAEQSKQAKEYPKAFRKGYPDFYLARPSINSYMYGNIRSLATLYGVDEANYRGAEKTHKAAYYTLKAKKLQQKVLNVLWDKDDQFFNTYTAGDNAYGARDYEARVRESVGYTPWYFHLIPENKYVGYSKAWKMFSSRNGFYNTAGMTTAEQQHPYYNEQAYAWNGRGWPFENSVVYKGYANYLRDYKKTSTLAEKDLLYDYINKLAKMHGDKELNIGEWYIPSDGKTFGGQQDYFHSTFPDIIIEDLLGFKSYHDEKFSVSPLLPEDKWDFFYLGNIRYHNHDIDIVWKKDWEPNKPGQQAKLCIWVDGKLRATTSSLNATTTVKL</sequence>
<comment type="caution">
    <text evidence="2">The sequence shown here is derived from an EMBL/GenBank/DDBJ whole genome shotgun (WGS) entry which is preliminary data.</text>
</comment>
<feature type="domain" description="Mannosylglycerate hydrolase MGH1-like glycoside hydrolase" evidence="1">
    <location>
        <begin position="152"/>
        <end position="542"/>
    </location>
</feature>
<evidence type="ECO:0000313" key="3">
    <source>
        <dbReference type="Proteomes" id="UP001597557"/>
    </source>
</evidence>
<proteinExistence type="predicted"/>
<keyword evidence="3" id="KW-1185">Reference proteome</keyword>
<dbReference type="Proteomes" id="UP001597557">
    <property type="component" value="Unassembled WGS sequence"/>
</dbReference>
<name>A0ABW5YAE1_9SPHI</name>
<dbReference type="RefSeq" id="WP_377183811.1">
    <property type="nucleotide sequence ID" value="NZ_JBHUPD010000001.1"/>
</dbReference>
<protein>
    <recommendedName>
        <fullName evidence="1">Mannosylglycerate hydrolase MGH1-like glycoside hydrolase domain-containing protein</fullName>
    </recommendedName>
</protein>
<dbReference type="Gene3D" id="1.50.10.10">
    <property type="match status" value="1"/>
</dbReference>
<reference evidence="3" key="1">
    <citation type="journal article" date="2019" name="Int. J. Syst. Evol. Microbiol.">
        <title>The Global Catalogue of Microorganisms (GCM) 10K type strain sequencing project: providing services to taxonomists for standard genome sequencing and annotation.</title>
        <authorList>
            <consortium name="The Broad Institute Genomics Platform"/>
            <consortium name="The Broad Institute Genome Sequencing Center for Infectious Disease"/>
            <person name="Wu L."/>
            <person name="Ma J."/>
        </authorList>
    </citation>
    <scope>NUCLEOTIDE SEQUENCE [LARGE SCALE GENOMIC DNA]</scope>
    <source>
        <strain evidence="3">KCTC 22437</strain>
    </source>
</reference>
<dbReference type="Pfam" id="PF22422">
    <property type="entry name" value="MGH1-like_GH"/>
    <property type="match status" value="1"/>
</dbReference>
<dbReference type="SUPFAM" id="SSF48208">
    <property type="entry name" value="Six-hairpin glycosidases"/>
    <property type="match status" value="1"/>
</dbReference>
<organism evidence="2 3">
    <name type="scientific">Mucilaginibacter ximonensis</name>
    <dbReference type="NCBI Taxonomy" id="538021"/>
    <lineage>
        <taxon>Bacteria</taxon>
        <taxon>Pseudomonadati</taxon>
        <taxon>Bacteroidota</taxon>
        <taxon>Sphingobacteriia</taxon>
        <taxon>Sphingobacteriales</taxon>
        <taxon>Sphingobacteriaceae</taxon>
        <taxon>Mucilaginibacter</taxon>
    </lineage>
</organism>
<gene>
    <name evidence="2" type="ORF">ACFS5N_07515</name>
</gene>